<dbReference type="PANTHER" id="PTHR16212:SF4">
    <property type="entry name" value="FOCADHESIN"/>
    <property type="match status" value="1"/>
</dbReference>
<protein>
    <submittedName>
        <fullName evidence="2">RE24967p</fullName>
    </submittedName>
</protein>
<dbReference type="Pfam" id="PF12530">
    <property type="entry name" value="DUF3730"/>
    <property type="match status" value="1"/>
</dbReference>
<accession>A0A0N8E9Q2</accession>
<dbReference type="EMBL" id="GDIQ01048052">
    <property type="protein sequence ID" value="JAN46685.1"/>
    <property type="molecule type" value="Transcribed_RNA"/>
</dbReference>
<evidence type="ECO:0000313" key="2">
    <source>
        <dbReference type="EMBL" id="JAN46685.1"/>
    </source>
</evidence>
<dbReference type="PANTHER" id="PTHR16212">
    <property type="entry name" value="FOCADHESIN FAMILY MEMBER"/>
    <property type="match status" value="1"/>
</dbReference>
<dbReference type="InterPro" id="IPR016024">
    <property type="entry name" value="ARM-type_fold"/>
</dbReference>
<dbReference type="EMBL" id="GDIQ01029308">
    <property type="protein sequence ID" value="JAN65429.1"/>
    <property type="molecule type" value="Transcribed_RNA"/>
</dbReference>
<organism evidence="2">
    <name type="scientific">Daphnia magna</name>
    <dbReference type="NCBI Taxonomy" id="35525"/>
    <lineage>
        <taxon>Eukaryota</taxon>
        <taxon>Metazoa</taxon>
        <taxon>Ecdysozoa</taxon>
        <taxon>Arthropoda</taxon>
        <taxon>Crustacea</taxon>
        <taxon>Branchiopoda</taxon>
        <taxon>Diplostraca</taxon>
        <taxon>Cladocera</taxon>
        <taxon>Anomopoda</taxon>
        <taxon>Daphniidae</taxon>
        <taxon>Daphnia</taxon>
    </lineage>
</organism>
<dbReference type="InterPro" id="IPR045163">
    <property type="entry name" value="Focadhesin/RST1"/>
</dbReference>
<dbReference type="GO" id="GO:0060147">
    <property type="term" value="P:regulation of post-transcriptional gene silencing"/>
    <property type="evidence" value="ECO:0007669"/>
    <property type="project" value="InterPro"/>
</dbReference>
<feature type="domain" description="DUF3730" evidence="1">
    <location>
        <begin position="446"/>
        <end position="667"/>
    </location>
</feature>
<sequence>MMEKISRKLEQSKGNSFLLHQVFSDVEHQLTNKLIELDHKDGEKIIELTFLWNHCGDPDYAVAFEASHAVLNLTFNGHLGINESITALLSSAATARHYGLLTDTVAQLMLRGSYRGGRHPFISLYEMQPDSWPYIMQQISNIISCGMFEVQALKEIKPFVIYILCHGRYEARTSLLCTLVGKLHVGKNPLIIDWLLETLVWQHQQNHEKISSNFHLMCVQQLCDYAITQKGEDDLASILAILLISAMQTCHNKFGFGIHHCVFLLKQLIDNCALEVEPIVVMVGQFLLGCHANCYEPLLDFCRSLAKKHCNPYVWGILQCAVLPIFPYSTKLESNVIEIVESTPAPFLASDKALSDSPKSTRYIHYLSRSESSIQIALATAELAKRFEHHLPQNLSDSCRSCDRSSLSDAIFLLNCAVFWRSGHISALEAAVEYVSSTKLYAKSLLTLLLKKLTTPSNGKAKLAILYHLPSLAIDKTCVPRVLQIFEALSSSPQLRPVRTRLLAELWKVEDRVYPYLEKVLNTDQQQTEEFLIAKATAIDIICKNRSDKYGAELLSIISDLLNSSLGKISTVSSATIATLSLRSLVSLCRAEVVDLKSVWDLLAPKLNQDNRTSVVSEVCHLLGLTAELRIDNEEYDEFIHQAITTLFRISTTASSPEARCIALRSLSRFPKKDFNLKCMPDSSKDDLKVPAKYLPPGKTETVIKAEDVLDYLPGLCWMKLMDFYDDEIVMNGFTTLLSHLIEEEIRSMPIWIYKKAANDATKKNEPSNYSSSLKEDSVLAALVVYMQRICEINSVSRVRMSVAFKVLGGPFERPLPPLNWMSLLPIAQQYNLEPEFMEIVFSQVPHSFSAQTIAENVFAKDPLDGRSAVVALSYLGSICKALPVKSVQEFLYVLLDNEQTQISVILTRLRHSLNTVDPQIPAEVKETIANILVKLFPILADDFQSLKHFASCFCLVSGAHRSLCVPSTSTAKKLIATLLFASNESHSKAALEFLLKALQLALYLPQLDNETTELVHQCIGANFKSSHSFLLQFMSYIQLTAMKPLAEDQNFLSLMDLFALVVGVISDTLVFHRQLSKDDQSKKLRENLWEYFSLGMSHLFGQPQWAVVKKNMQDWILTMLDNEYVNTELRGRLLDVLPSTIGIDKEVFIRILAI</sequence>
<dbReference type="EMBL" id="GDIQ01099928">
    <property type="protein sequence ID" value="JAL51798.1"/>
    <property type="molecule type" value="Transcribed_RNA"/>
</dbReference>
<dbReference type="AlphaFoldDB" id="A0A0N8E9Q2"/>
<dbReference type="OrthoDB" id="6354723at2759"/>
<name>A0A0N8E9Q2_9CRUS</name>
<dbReference type="SUPFAM" id="SSF48371">
    <property type="entry name" value="ARM repeat"/>
    <property type="match status" value="1"/>
</dbReference>
<dbReference type="EMBL" id="GDIQ01046450">
    <property type="protein sequence ID" value="JAN48287.1"/>
    <property type="molecule type" value="Transcribed_RNA"/>
</dbReference>
<dbReference type="EMBL" id="GDIQ01064237">
    <property type="protein sequence ID" value="JAN30500.1"/>
    <property type="molecule type" value="Transcribed_RNA"/>
</dbReference>
<evidence type="ECO:0000259" key="1">
    <source>
        <dbReference type="Pfam" id="PF12530"/>
    </source>
</evidence>
<dbReference type="EMBL" id="GDIQ01049553">
    <property type="protein sequence ID" value="JAN45184.1"/>
    <property type="molecule type" value="Transcribed_RNA"/>
</dbReference>
<dbReference type="InterPro" id="IPR022542">
    <property type="entry name" value="FOCAD/RST1_DUF3730"/>
</dbReference>
<proteinExistence type="predicted"/>
<reference evidence="2" key="1">
    <citation type="submission" date="2015-10" db="EMBL/GenBank/DDBJ databases">
        <title>EvidentialGene: Evidence-directed Construction of Complete mRNA Transcriptomes without Genomes.</title>
        <authorList>
            <person name="Gilbert D.G."/>
        </authorList>
    </citation>
    <scope>NUCLEOTIDE SEQUENCE</scope>
</reference>